<organism evidence="2">
    <name type="scientific">Arundo donax</name>
    <name type="common">Giant reed</name>
    <name type="synonym">Donax arundinaceus</name>
    <dbReference type="NCBI Taxonomy" id="35708"/>
    <lineage>
        <taxon>Eukaryota</taxon>
        <taxon>Viridiplantae</taxon>
        <taxon>Streptophyta</taxon>
        <taxon>Embryophyta</taxon>
        <taxon>Tracheophyta</taxon>
        <taxon>Spermatophyta</taxon>
        <taxon>Magnoliopsida</taxon>
        <taxon>Liliopsida</taxon>
        <taxon>Poales</taxon>
        <taxon>Poaceae</taxon>
        <taxon>PACMAD clade</taxon>
        <taxon>Arundinoideae</taxon>
        <taxon>Arundineae</taxon>
        <taxon>Arundo</taxon>
    </lineage>
</organism>
<evidence type="ECO:0000313" key="2">
    <source>
        <dbReference type="EMBL" id="JAE34292.1"/>
    </source>
</evidence>
<dbReference type="AlphaFoldDB" id="A0A0A9HC12"/>
<feature type="region of interest" description="Disordered" evidence="1">
    <location>
        <begin position="52"/>
        <end position="82"/>
    </location>
</feature>
<sequence>MPRSALPTRSDPEPGPEQWPDLAASACTWAPSRGFPLRAQAVRRPTKVYSVGARPARRMRPRSPAAAAAGEPRRAWPEMSAL</sequence>
<proteinExistence type="predicted"/>
<feature type="region of interest" description="Disordered" evidence="1">
    <location>
        <begin position="1"/>
        <end position="21"/>
    </location>
</feature>
<evidence type="ECO:0000256" key="1">
    <source>
        <dbReference type="SAM" id="MobiDB-lite"/>
    </source>
</evidence>
<accession>A0A0A9HC12</accession>
<reference evidence="2" key="1">
    <citation type="submission" date="2014-09" db="EMBL/GenBank/DDBJ databases">
        <authorList>
            <person name="Magalhaes I.L.F."/>
            <person name="Oliveira U."/>
            <person name="Santos F.R."/>
            <person name="Vidigal T.H.D.A."/>
            <person name="Brescovit A.D."/>
            <person name="Santos A.J."/>
        </authorList>
    </citation>
    <scope>NUCLEOTIDE SEQUENCE</scope>
    <source>
        <tissue evidence="2">Shoot tissue taken approximately 20 cm above the soil surface</tissue>
    </source>
</reference>
<name>A0A0A9HC12_ARUDO</name>
<dbReference type="EMBL" id="GBRH01163604">
    <property type="protein sequence ID" value="JAE34292.1"/>
    <property type="molecule type" value="Transcribed_RNA"/>
</dbReference>
<reference evidence="2" key="2">
    <citation type="journal article" date="2015" name="Data Brief">
        <title>Shoot transcriptome of the giant reed, Arundo donax.</title>
        <authorList>
            <person name="Barrero R.A."/>
            <person name="Guerrero F.D."/>
            <person name="Moolhuijzen P."/>
            <person name="Goolsby J.A."/>
            <person name="Tidwell J."/>
            <person name="Bellgard S.E."/>
            <person name="Bellgard M.I."/>
        </authorList>
    </citation>
    <scope>NUCLEOTIDE SEQUENCE</scope>
    <source>
        <tissue evidence="2">Shoot tissue taken approximately 20 cm above the soil surface</tissue>
    </source>
</reference>
<protein>
    <submittedName>
        <fullName evidence="2">Uncharacterized protein</fullName>
    </submittedName>
</protein>